<protein>
    <submittedName>
        <fullName evidence="2">Uncharacterized protein</fullName>
    </submittedName>
</protein>
<evidence type="ECO:0000313" key="3">
    <source>
        <dbReference type="Proteomes" id="UP000078368"/>
    </source>
</evidence>
<dbReference type="Proteomes" id="UP000078368">
    <property type="component" value="Unassembled WGS sequence"/>
</dbReference>
<keyword evidence="3" id="KW-1185">Reference proteome</keyword>
<dbReference type="RefSeq" id="WP_009200202.1">
    <property type="nucleotide sequence ID" value="NZ_LVZK01000002.1"/>
</dbReference>
<gene>
    <name evidence="2" type="ORF">A4H34_07995</name>
</gene>
<evidence type="ECO:0000256" key="1">
    <source>
        <dbReference type="SAM" id="Coils"/>
    </source>
</evidence>
<reference evidence="2 3" key="1">
    <citation type="submission" date="2016-04" db="EMBL/GenBank/DDBJ databases">
        <title>Peptidophaga gingivicola gen. nov., sp. nov., isolated from human subgingival plaque.</title>
        <authorList>
            <person name="Beall C.J."/>
            <person name="Mokrzan E.M."/>
            <person name="Griffen A.L."/>
            <person name="Leys E.J."/>
        </authorList>
    </citation>
    <scope>NUCLEOTIDE SEQUENCE [LARGE SCALE GENOMIC DNA]</scope>
    <source>
        <strain evidence="2 3">BA112</strain>
    </source>
</reference>
<keyword evidence="1" id="KW-0175">Coiled coil</keyword>
<feature type="coiled-coil region" evidence="1">
    <location>
        <begin position="3"/>
        <end position="30"/>
    </location>
</feature>
<organism evidence="2 3">
    <name type="scientific">Peptidiphaga gingivicola</name>
    <dbReference type="NCBI Taxonomy" id="2741497"/>
    <lineage>
        <taxon>Bacteria</taxon>
        <taxon>Bacillati</taxon>
        <taxon>Actinomycetota</taxon>
        <taxon>Actinomycetes</taxon>
        <taxon>Actinomycetales</taxon>
        <taxon>Actinomycetaceae</taxon>
        <taxon>Peptidiphaga</taxon>
    </lineage>
</organism>
<dbReference type="AlphaFoldDB" id="A0A179B1E0"/>
<accession>A0A179B1E0</accession>
<sequence>MNKEKETRRKDRAAAELQSARAEFASLDRHASPSRAERAAFRLKAAQDAWEKANATELAA</sequence>
<proteinExistence type="predicted"/>
<evidence type="ECO:0000313" key="2">
    <source>
        <dbReference type="EMBL" id="OAP85537.1"/>
    </source>
</evidence>
<comment type="caution">
    <text evidence="2">The sequence shown here is derived from an EMBL/GenBank/DDBJ whole genome shotgun (WGS) entry which is preliminary data.</text>
</comment>
<dbReference type="EMBL" id="LVZK01000002">
    <property type="protein sequence ID" value="OAP85537.1"/>
    <property type="molecule type" value="Genomic_DNA"/>
</dbReference>
<dbReference type="STRING" id="1823756.A4H34_07995"/>
<name>A0A179B1E0_9ACTO</name>